<accession>A0A068URI8</accession>
<dbReference type="PhylomeDB" id="A0A068URI8"/>
<evidence type="ECO:0000256" key="1">
    <source>
        <dbReference type="SAM" id="MobiDB-lite"/>
    </source>
</evidence>
<keyword evidence="3" id="KW-1185">Reference proteome</keyword>
<evidence type="ECO:0000313" key="2">
    <source>
        <dbReference type="EMBL" id="CDP11056.1"/>
    </source>
</evidence>
<dbReference type="Proteomes" id="UP000295252">
    <property type="component" value="Chromosome III"/>
</dbReference>
<gene>
    <name evidence="2" type="ORF">GSCOC_T00033049001</name>
</gene>
<evidence type="ECO:0000313" key="3">
    <source>
        <dbReference type="Proteomes" id="UP000295252"/>
    </source>
</evidence>
<dbReference type="GO" id="GO:0006355">
    <property type="term" value="P:regulation of DNA-templated transcription"/>
    <property type="evidence" value="ECO:0007669"/>
    <property type="project" value="InterPro"/>
</dbReference>
<name>A0A068URI8_COFCA</name>
<dbReference type="GO" id="GO:0007623">
    <property type="term" value="P:circadian rhythm"/>
    <property type="evidence" value="ECO:0007669"/>
    <property type="project" value="InterPro"/>
</dbReference>
<dbReference type="InParanoid" id="A0A068URI8"/>
<dbReference type="OrthoDB" id="618331at2759"/>
<dbReference type="Gramene" id="CDP11056">
    <property type="protein sequence ID" value="CDP11056"/>
    <property type="gene ID" value="GSCOC_T00033049001"/>
</dbReference>
<proteinExistence type="predicted"/>
<reference evidence="3" key="1">
    <citation type="journal article" date="2014" name="Science">
        <title>The coffee genome provides insight into the convergent evolution of caffeine biosynthesis.</title>
        <authorList>
            <person name="Denoeud F."/>
            <person name="Carretero-Paulet L."/>
            <person name="Dereeper A."/>
            <person name="Droc G."/>
            <person name="Guyot R."/>
            <person name="Pietrella M."/>
            <person name="Zheng C."/>
            <person name="Alberti A."/>
            <person name="Anthony F."/>
            <person name="Aprea G."/>
            <person name="Aury J.M."/>
            <person name="Bento P."/>
            <person name="Bernard M."/>
            <person name="Bocs S."/>
            <person name="Campa C."/>
            <person name="Cenci A."/>
            <person name="Combes M.C."/>
            <person name="Crouzillat D."/>
            <person name="Da Silva C."/>
            <person name="Daddiego L."/>
            <person name="De Bellis F."/>
            <person name="Dussert S."/>
            <person name="Garsmeur O."/>
            <person name="Gayraud T."/>
            <person name="Guignon V."/>
            <person name="Jahn K."/>
            <person name="Jamilloux V."/>
            <person name="Joet T."/>
            <person name="Labadie K."/>
            <person name="Lan T."/>
            <person name="Leclercq J."/>
            <person name="Lepelley M."/>
            <person name="Leroy T."/>
            <person name="Li L.T."/>
            <person name="Librado P."/>
            <person name="Lopez L."/>
            <person name="Munoz A."/>
            <person name="Noel B."/>
            <person name="Pallavicini A."/>
            <person name="Perrotta G."/>
            <person name="Poncet V."/>
            <person name="Pot D."/>
            <person name="Priyono X."/>
            <person name="Rigoreau M."/>
            <person name="Rouard M."/>
            <person name="Rozas J."/>
            <person name="Tranchant-Dubreuil C."/>
            <person name="VanBuren R."/>
            <person name="Zhang Q."/>
            <person name="Andrade A.C."/>
            <person name="Argout X."/>
            <person name="Bertrand B."/>
            <person name="de Kochko A."/>
            <person name="Graziosi G."/>
            <person name="Henry R.J."/>
            <person name="Jayarama X."/>
            <person name="Ming R."/>
            <person name="Nagai C."/>
            <person name="Rounsley S."/>
            <person name="Sankoff D."/>
            <person name="Giuliano G."/>
            <person name="Albert V.A."/>
            <person name="Wincker P."/>
            <person name="Lashermes P."/>
        </authorList>
    </citation>
    <scope>NUCLEOTIDE SEQUENCE [LARGE SCALE GENOMIC DNA]</scope>
    <source>
        <strain evidence="3">cv. DH200-94</strain>
    </source>
</reference>
<dbReference type="AlphaFoldDB" id="A0A068URI8"/>
<protein>
    <submittedName>
        <fullName evidence="2">Uncharacterized protein</fullName>
    </submittedName>
</protein>
<sequence length="178" mass="19419">MQYEDLPAMEFGVDSWPDLSLPGAAKANEDTMDKAAPLDNASEIFQSPLDDSEQGDFVDYGWASVGSFEDLERIFRKCKILSHSCNEDPIFGRGSLINADELWSSSKDVTSSPEKSIPMSGDSPRLGLGSLRSTSEQFDVQGEYLSDQNQCFTPGHEKINLLTSNVPQDVKSCAGNIG</sequence>
<dbReference type="STRING" id="49390.A0A068URI8"/>
<dbReference type="PANTHER" id="PTHR33334:SF5">
    <property type="entry name" value="PROTEIN LNK2"/>
    <property type="match status" value="1"/>
</dbReference>
<feature type="region of interest" description="Disordered" evidence="1">
    <location>
        <begin position="107"/>
        <end position="126"/>
    </location>
</feature>
<dbReference type="InterPro" id="IPR039928">
    <property type="entry name" value="LNK"/>
</dbReference>
<dbReference type="PANTHER" id="PTHR33334">
    <property type="entry name" value="PROTEIN LNK1"/>
    <property type="match status" value="1"/>
</dbReference>
<dbReference type="EMBL" id="HG739134">
    <property type="protein sequence ID" value="CDP11056.1"/>
    <property type="molecule type" value="Genomic_DNA"/>
</dbReference>
<organism evidence="2 3">
    <name type="scientific">Coffea canephora</name>
    <name type="common">Robusta coffee</name>
    <dbReference type="NCBI Taxonomy" id="49390"/>
    <lineage>
        <taxon>Eukaryota</taxon>
        <taxon>Viridiplantae</taxon>
        <taxon>Streptophyta</taxon>
        <taxon>Embryophyta</taxon>
        <taxon>Tracheophyta</taxon>
        <taxon>Spermatophyta</taxon>
        <taxon>Magnoliopsida</taxon>
        <taxon>eudicotyledons</taxon>
        <taxon>Gunneridae</taxon>
        <taxon>Pentapetalae</taxon>
        <taxon>asterids</taxon>
        <taxon>lamiids</taxon>
        <taxon>Gentianales</taxon>
        <taxon>Rubiaceae</taxon>
        <taxon>Ixoroideae</taxon>
        <taxon>Gardenieae complex</taxon>
        <taxon>Bertiereae - Coffeeae clade</taxon>
        <taxon>Coffeeae</taxon>
        <taxon>Coffea</taxon>
    </lineage>
</organism>